<protein>
    <recommendedName>
        <fullName evidence="10">Homing endonuclease LAGLIDADG domain-containing protein</fullName>
    </recommendedName>
</protein>
<evidence type="ECO:0000259" key="5">
    <source>
        <dbReference type="Pfam" id="PF17177"/>
    </source>
</evidence>
<feature type="compositionally biased region" description="Basic and acidic residues" evidence="3">
    <location>
        <begin position="228"/>
        <end position="242"/>
    </location>
</feature>
<feature type="compositionally biased region" description="Basic and acidic residues" evidence="3">
    <location>
        <begin position="119"/>
        <end position="129"/>
    </location>
</feature>
<dbReference type="GO" id="GO:0048564">
    <property type="term" value="P:photosystem I assembly"/>
    <property type="evidence" value="ECO:0007669"/>
    <property type="project" value="TreeGrafter"/>
</dbReference>
<evidence type="ECO:0000256" key="1">
    <source>
        <dbReference type="ARBA" id="ARBA00022737"/>
    </source>
</evidence>
<sequence length="981" mass="111146">MWLCCRSSSSSSVAAQRLFLRALASHSPASAESGSGAEPREGAGDEHAQRSSGGRFSRALGAARPRSNFEKQRVPPAAGIPRARANVPFRDEEDEPGRRRFRDPSRARGGDNLLQRSAISEREEPREQDQQQAQQRQSREEDGSLDGGTRRLGGARATSAKIRPDQVRGRDDGAAFDRSSRERPHYGYRLKRDGPEIGEFRRLDGPSLSSRIFGEDGAEEEVTTPRSGHRDSWKSRQDREFSDSDEELEGRDSSLQLLDDEVRPRSPGFPRRQEGEKKWQYAVRKKQQLAGWNRGKVNKSPHVTFMDDEGLGHVPQGDEWRRKKLEWLCRELVGLKPRGVVTILNEQRPWIKGEDVKYIVEHLLKMDQFLRAHRVLKWEMQQPFYEFNFELNTQVANALGENKKLSRTRDIYDLMIQNGHVPELSTYVLLINCYLEEGTTDTILKGLYLYNQMMQLGGHEPPASLRFKLFKALAQKNLTLIEEADEVFDGIRAAGLVPTEEMYQHLVLLHGNSGNQSRVESLTKEMKDLGINIGESIYTANVIRACVKDVDLAKAEESFSELKKVWVKPIPSVYAALIKLYGKSGLPDKAFEMFQEIKHSGISININVYEAMIEVSAAAGNREQAEQLVEEAEARGLESMQGCYNALIRMYSELGQLEKLEKVFHEMPSKRHYPKIASYNALLEAYVTHGLVEKAEALYEVVKKEKRIAANPKTYELLIKAYGKLGASAKLNADYKEMAAHKMGVPKGPAADILKDALSPREITALKNSKLKLYKNQREVLAGVLLGGARVESHDKNRTYELHFELDPDDQVGALLLKHLYQLFADWSVEGPKERLSEDPKRPSETRKVLAFRTVSHGSFRFFAHQYRPDGKPKIPRLIHRWLSNQTLAYWYMYGGKRCAQTGGIIFNASAYSSKELTLVLDALKTKTIECERRQSGDKQSLLVTGKSAFWLWKLMQPFIVAGARDFLEPEDKLVIPTSKT</sequence>
<dbReference type="PROSITE" id="PS51375">
    <property type="entry name" value="PPR"/>
    <property type="match status" value="3"/>
</dbReference>
<dbReference type="GO" id="GO:0045292">
    <property type="term" value="P:mRNA cis splicing, via spliceosome"/>
    <property type="evidence" value="ECO:0007669"/>
    <property type="project" value="TreeGrafter"/>
</dbReference>
<reference evidence="6" key="2">
    <citation type="journal article" date="2019" name="Curr. Biol.">
        <title>Chromatin organization in early land plants reveals an ancestral association between H3K27me3, transposons, and constitutive heterochromatin.</title>
        <authorList>
            <person name="Montgomery S.A."/>
            <person name="Tanizawa Y."/>
            <person name="Galik B."/>
            <person name="Wang N."/>
            <person name="Ito T."/>
            <person name="Mochizuki T."/>
            <person name="Akimcheva S."/>
            <person name="Bowman J."/>
            <person name="Cognat V."/>
            <person name="Drouard L."/>
            <person name="Ekker H."/>
            <person name="Houng S."/>
            <person name="Kohchi T."/>
            <person name="Lin S."/>
            <person name="Liu L.D."/>
            <person name="Nakamura Y."/>
            <person name="Valeeva L.R."/>
            <person name="Shakirov E.V."/>
            <person name="Shippen D.E."/>
            <person name="Wei W."/>
            <person name="Yagura M."/>
            <person name="Yamaoka S."/>
            <person name="Yamato K.T."/>
            <person name="Liu C."/>
            <person name="Berger F."/>
        </authorList>
    </citation>
    <scope>NUCLEOTIDE SEQUENCE [LARGE SCALE GENOMIC DNA]</scope>
    <source>
        <strain evidence="6">Tak-1</strain>
    </source>
</reference>
<dbReference type="Pfam" id="PF03161">
    <property type="entry name" value="LAGLIDADG_2"/>
    <property type="match status" value="1"/>
</dbReference>
<dbReference type="InterPro" id="IPR027434">
    <property type="entry name" value="Homing_endonucl"/>
</dbReference>
<reference evidence="9" key="3">
    <citation type="journal article" date="2020" name="Curr. Biol.">
        <title>Chromatin organization in early land plants reveals an ancestral association between H3K27me3, transposons, and constitutive heterochromatin.</title>
        <authorList>
            <person name="Montgomery S.A."/>
            <person name="Tanizawa Y."/>
            <person name="Galik B."/>
            <person name="Wang N."/>
            <person name="Ito T."/>
            <person name="Mochizuki T."/>
            <person name="Akimcheva S."/>
            <person name="Bowman J.L."/>
            <person name="Cognat V."/>
            <person name="Marechal-Drouard L."/>
            <person name="Ekker H."/>
            <person name="Hong S.F."/>
            <person name="Kohchi T."/>
            <person name="Lin S.S."/>
            <person name="Liu L.D."/>
            <person name="Nakamura Y."/>
            <person name="Valeeva L.R."/>
            <person name="Shakirov E.V."/>
            <person name="Shippen D.E."/>
            <person name="Wei W.L."/>
            <person name="Yagura M."/>
            <person name="Yamaoka S."/>
            <person name="Yamato K.T."/>
            <person name="Liu C."/>
            <person name="Berger F."/>
        </authorList>
    </citation>
    <scope>NUCLEOTIDE SEQUENCE [LARGE SCALE GENOMIC DNA]</scope>
    <source>
        <strain evidence="9">Tak-1</strain>
    </source>
</reference>
<dbReference type="Gene3D" id="1.25.40.10">
    <property type="entry name" value="Tetratricopeptide repeat domain"/>
    <property type="match status" value="3"/>
</dbReference>
<dbReference type="AlphaFoldDB" id="A0A176VN03"/>
<accession>A0A176VN03</accession>
<feature type="compositionally biased region" description="Basic and acidic residues" evidence="3">
    <location>
        <begin position="38"/>
        <end position="49"/>
    </location>
</feature>
<name>A0A176VN03_MARPO</name>
<evidence type="ECO:0000313" key="6">
    <source>
        <dbReference type="EMBL" id="BBM97762.1"/>
    </source>
</evidence>
<feature type="compositionally biased region" description="Basic and acidic residues" evidence="3">
    <location>
        <begin position="162"/>
        <end position="204"/>
    </location>
</feature>
<dbReference type="InterPro" id="IPR052500">
    <property type="entry name" value="Chloro/Mito_RNA_Process"/>
</dbReference>
<evidence type="ECO:0000256" key="2">
    <source>
        <dbReference type="PROSITE-ProRule" id="PRU00708"/>
    </source>
</evidence>
<feature type="repeat" description="PPR" evidence="2">
    <location>
        <begin position="675"/>
        <end position="709"/>
    </location>
</feature>
<feature type="region of interest" description="Disordered" evidence="3">
    <location>
        <begin position="25"/>
        <end position="280"/>
    </location>
</feature>
<dbReference type="InterPro" id="IPR004860">
    <property type="entry name" value="LAGLIDADG_dom"/>
</dbReference>
<evidence type="ECO:0000256" key="3">
    <source>
        <dbReference type="SAM" id="MobiDB-lite"/>
    </source>
</evidence>
<evidence type="ECO:0000259" key="4">
    <source>
        <dbReference type="Pfam" id="PF03161"/>
    </source>
</evidence>
<organism evidence="7 8">
    <name type="scientific">Marchantia polymorpha subsp. ruderalis</name>
    <dbReference type="NCBI Taxonomy" id="1480154"/>
    <lineage>
        <taxon>Eukaryota</taxon>
        <taxon>Viridiplantae</taxon>
        <taxon>Streptophyta</taxon>
        <taxon>Embryophyta</taxon>
        <taxon>Marchantiophyta</taxon>
        <taxon>Marchantiopsida</taxon>
        <taxon>Marchantiidae</taxon>
        <taxon>Marchantiales</taxon>
        <taxon>Marchantiaceae</taxon>
        <taxon>Marchantia</taxon>
    </lineage>
</organism>
<keyword evidence="1" id="KW-0677">Repeat</keyword>
<dbReference type="Pfam" id="PF17177">
    <property type="entry name" value="PPR_long"/>
    <property type="match status" value="1"/>
</dbReference>
<evidence type="ECO:0008006" key="10">
    <source>
        <dbReference type="Google" id="ProtNLM"/>
    </source>
</evidence>
<dbReference type="Pfam" id="PF13812">
    <property type="entry name" value="PPR_3"/>
    <property type="match status" value="1"/>
</dbReference>
<feature type="domain" description="Homing endonuclease LAGLIDADG" evidence="4">
    <location>
        <begin position="778"/>
        <end position="946"/>
    </location>
</feature>
<gene>
    <name evidence="7" type="ORF">AXG93_2117s1080</name>
    <name evidence="6" type="ORF">Mp_1g08110</name>
</gene>
<feature type="repeat" description="PPR" evidence="2">
    <location>
        <begin position="640"/>
        <end position="674"/>
    </location>
</feature>
<dbReference type="InterPro" id="IPR002885">
    <property type="entry name" value="PPR_rpt"/>
</dbReference>
<dbReference type="InterPro" id="IPR011990">
    <property type="entry name" value="TPR-like_helical_dom_sf"/>
</dbReference>
<dbReference type="Proteomes" id="UP000077202">
    <property type="component" value="Unassembled WGS sequence"/>
</dbReference>
<feature type="compositionally biased region" description="Basic and acidic residues" evidence="3">
    <location>
        <begin position="96"/>
        <end position="109"/>
    </location>
</feature>
<dbReference type="EMBL" id="LVLJ01003244">
    <property type="protein sequence ID" value="OAE22260.1"/>
    <property type="molecule type" value="Genomic_DNA"/>
</dbReference>
<dbReference type="Proteomes" id="UP001162541">
    <property type="component" value="Chromosome 1"/>
</dbReference>
<keyword evidence="8" id="KW-1185">Reference proteome</keyword>
<dbReference type="GO" id="GO:0004519">
    <property type="term" value="F:endonuclease activity"/>
    <property type="evidence" value="ECO:0007669"/>
    <property type="project" value="InterPro"/>
</dbReference>
<dbReference type="GO" id="GO:0000373">
    <property type="term" value="P:Group II intron splicing"/>
    <property type="evidence" value="ECO:0007669"/>
    <property type="project" value="TreeGrafter"/>
</dbReference>
<evidence type="ECO:0000313" key="8">
    <source>
        <dbReference type="Proteomes" id="UP000077202"/>
    </source>
</evidence>
<dbReference type="PANTHER" id="PTHR47539">
    <property type="entry name" value="PENTATRICOPEPTIDE REPEAT-CONTAINING PROTEIN OTP51, CHLOROPLASTIC"/>
    <property type="match status" value="1"/>
</dbReference>
<dbReference type="NCBIfam" id="TIGR00756">
    <property type="entry name" value="PPR"/>
    <property type="match status" value="2"/>
</dbReference>
<dbReference type="SUPFAM" id="SSF55608">
    <property type="entry name" value="Homing endonucleases"/>
    <property type="match status" value="1"/>
</dbReference>
<evidence type="ECO:0000313" key="9">
    <source>
        <dbReference type="Proteomes" id="UP001162541"/>
    </source>
</evidence>
<dbReference type="InterPro" id="IPR033443">
    <property type="entry name" value="PROP1-like_PPR_dom"/>
</dbReference>
<feature type="domain" description="PROP1-like PPR" evidence="5">
    <location>
        <begin position="460"/>
        <end position="625"/>
    </location>
</feature>
<feature type="repeat" description="PPR" evidence="2">
    <location>
        <begin position="570"/>
        <end position="604"/>
    </location>
</feature>
<dbReference type="PANTHER" id="PTHR47539:SF1">
    <property type="entry name" value="PENTATRICOPEPTIDE REPEAT-CONTAINING PROTEIN OTP51, CHLOROPLASTIC"/>
    <property type="match status" value="1"/>
</dbReference>
<feature type="compositionally biased region" description="Low complexity" evidence="3">
    <location>
        <begin position="25"/>
        <end position="37"/>
    </location>
</feature>
<dbReference type="EMBL" id="AP019866">
    <property type="protein sequence ID" value="BBM97762.1"/>
    <property type="molecule type" value="Genomic_DNA"/>
</dbReference>
<proteinExistence type="predicted"/>
<evidence type="ECO:0000313" key="7">
    <source>
        <dbReference type="EMBL" id="OAE22260.1"/>
    </source>
</evidence>
<reference evidence="7 8" key="1">
    <citation type="submission" date="2016-03" db="EMBL/GenBank/DDBJ databases">
        <title>Mechanisms controlling the formation of the plant cell surface in tip-growing cells are functionally conserved among land plants.</title>
        <authorList>
            <person name="Honkanen S."/>
            <person name="Jones V.A."/>
            <person name="Morieri G."/>
            <person name="Champion C."/>
            <person name="Hetherington A.J."/>
            <person name="Kelly S."/>
            <person name="Saint-Marcoux D."/>
            <person name="Proust H."/>
            <person name="Prescott H."/>
            <person name="Dolan L."/>
        </authorList>
    </citation>
    <scope>NUCLEOTIDE SEQUENCE [LARGE SCALE GENOMIC DNA]</scope>
    <source>
        <strain evidence="8">cv. Tak-1 and cv. Tak-2</strain>
        <tissue evidence="7">Whole gametophyte</tissue>
    </source>
</reference>
<dbReference type="Gene3D" id="3.10.28.10">
    <property type="entry name" value="Homing endonucleases"/>
    <property type="match status" value="2"/>
</dbReference>